<evidence type="ECO:0000256" key="1">
    <source>
        <dbReference type="ARBA" id="ARBA00010996"/>
    </source>
</evidence>
<dbReference type="EMBL" id="CP000250">
    <property type="protein sequence ID" value="ABD06871.1"/>
    <property type="molecule type" value="Genomic_DNA"/>
</dbReference>
<dbReference type="InterPro" id="IPR036249">
    <property type="entry name" value="Thioredoxin-like_sf"/>
</dbReference>
<keyword evidence="4" id="KW-0812">Transmembrane</keyword>
<feature type="disulfide bond" description="Redox-active" evidence="3">
    <location>
        <begin position="256"/>
        <end position="262"/>
    </location>
</feature>
<accession>Q2IY39</accession>
<protein>
    <submittedName>
        <fullName evidence="4">Transmembrane protein</fullName>
    </submittedName>
</protein>
<reference evidence="4 5" key="1">
    <citation type="submission" date="2006-01" db="EMBL/GenBank/DDBJ databases">
        <title>Complete sequence of Rhodopseudomonas palustris HaA2.</title>
        <authorList>
            <consortium name="US DOE Joint Genome Institute"/>
            <person name="Copeland A."/>
            <person name="Lucas S."/>
            <person name="Lapidus A."/>
            <person name="Barry K."/>
            <person name="Detter J.C."/>
            <person name="Glavina T."/>
            <person name="Hammon N."/>
            <person name="Israni S."/>
            <person name="Pitluck S."/>
            <person name="Chain P."/>
            <person name="Malfatti S."/>
            <person name="Shin M."/>
            <person name="Vergez L."/>
            <person name="Schmutz J."/>
            <person name="Larimer F."/>
            <person name="Land M."/>
            <person name="Hauser L."/>
            <person name="Pelletier D.A."/>
            <person name="Kyrpides N."/>
            <person name="Anderson I."/>
            <person name="Oda Y."/>
            <person name="Harwood C.S."/>
            <person name="Richardson P."/>
        </authorList>
    </citation>
    <scope>NUCLEOTIDE SEQUENCE [LARGE SCALE GENOMIC DNA]</scope>
    <source>
        <strain evidence="4 5">HaA2</strain>
    </source>
</reference>
<feature type="binding site" evidence="2">
    <location>
        <position position="256"/>
    </location>
    <ligand>
        <name>Cu cation</name>
        <dbReference type="ChEBI" id="CHEBI:23378"/>
    </ligand>
</feature>
<dbReference type="HOGENOM" id="CLU_707648_0_0_5"/>
<sequence>MTVAATPPIASSEAGSLDAGYAAIDRLRADPSGRDALVALLAEQSPLFAGRSSNQAARLRGYVLAAFETCGLPDAAMSIVCEELESGIDPFVVAAAARAVRCASTTPAELPALLLAAIRRLRGADDVVTLAPADAAAPVTVLTELFRTLRWLGPRAAGVAAPFAELLSHDQAMLSDTVRREGRLALGAIRSAAESAPPSCCGAPAPLVLPHDNSVPADADIDVAAIALQDQDGSVASFGEIFRGRPSVLTFFYTRCANPNKCSLTIQKLAQLQTLIAEAGLPEVVNVAAISYDGAFDLPHRLRTYGEARGMRFDRFNRMLRTIGDFEPVRRWLDLGVGYGATTVNHHRLDLVVLDRSMRCVERIARRQWNEHELFDIIRRALRNDGNVQT</sequence>
<keyword evidence="2" id="KW-0186">Copper</keyword>
<dbReference type="STRING" id="316058.RPB_2165"/>
<evidence type="ECO:0000256" key="3">
    <source>
        <dbReference type="PIRSR" id="PIRSR603782-2"/>
    </source>
</evidence>
<keyword evidence="2" id="KW-0479">Metal-binding</keyword>
<keyword evidence="5" id="KW-1185">Reference proteome</keyword>
<dbReference type="Proteomes" id="UP000008809">
    <property type="component" value="Chromosome"/>
</dbReference>
<dbReference type="Gene3D" id="3.40.30.10">
    <property type="entry name" value="Glutaredoxin"/>
    <property type="match status" value="1"/>
</dbReference>
<dbReference type="GO" id="GO:0046872">
    <property type="term" value="F:metal ion binding"/>
    <property type="evidence" value="ECO:0007669"/>
    <property type="project" value="UniProtKB-KW"/>
</dbReference>
<dbReference type="Pfam" id="PF02630">
    <property type="entry name" value="SCO1-SenC"/>
    <property type="match status" value="1"/>
</dbReference>
<evidence type="ECO:0000313" key="5">
    <source>
        <dbReference type="Proteomes" id="UP000008809"/>
    </source>
</evidence>
<name>Q2IY39_RHOP2</name>
<feature type="binding site" evidence="2">
    <location>
        <position position="262"/>
    </location>
    <ligand>
        <name>Cu cation</name>
        <dbReference type="ChEBI" id="CHEBI:23378"/>
    </ligand>
</feature>
<keyword evidence="4" id="KW-0472">Membrane</keyword>
<dbReference type="eggNOG" id="COG1999">
    <property type="taxonomic scope" value="Bacteria"/>
</dbReference>
<dbReference type="AlphaFoldDB" id="Q2IY39"/>
<gene>
    <name evidence="4" type="ordered locus">RPB_2165</name>
</gene>
<dbReference type="InterPro" id="IPR003782">
    <property type="entry name" value="SCO1/SenC"/>
</dbReference>
<evidence type="ECO:0000313" key="4">
    <source>
        <dbReference type="EMBL" id="ABD06871.1"/>
    </source>
</evidence>
<keyword evidence="3" id="KW-1015">Disulfide bond</keyword>
<organism evidence="4 5">
    <name type="scientific">Rhodopseudomonas palustris (strain HaA2)</name>
    <dbReference type="NCBI Taxonomy" id="316058"/>
    <lineage>
        <taxon>Bacteria</taxon>
        <taxon>Pseudomonadati</taxon>
        <taxon>Pseudomonadota</taxon>
        <taxon>Alphaproteobacteria</taxon>
        <taxon>Hyphomicrobiales</taxon>
        <taxon>Nitrobacteraceae</taxon>
        <taxon>Rhodopseudomonas</taxon>
    </lineage>
</organism>
<proteinExistence type="inferred from homology"/>
<evidence type="ECO:0000256" key="2">
    <source>
        <dbReference type="PIRSR" id="PIRSR603782-1"/>
    </source>
</evidence>
<dbReference type="KEGG" id="rpb:RPB_2165"/>
<comment type="similarity">
    <text evidence="1">Belongs to the SCO1/2 family.</text>
</comment>
<dbReference type="SUPFAM" id="SSF52833">
    <property type="entry name" value="Thioredoxin-like"/>
    <property type="match status" value="1"/>
</dbReference>